<sequence length="81" mass="8891">MLAAVAWQNPGVTRQVRLTSTVTHEGGRYVARCVQVEVASQGRTIREALDQLREALELYFEDERPPGGDEAPAGPVEVRDA</sequence>
<evidence type="ECO:0008006" key="4">
    <source>
        <dbReference type="Google" id="ProtNLM"/>
    </source>
</evidence>
<organism evidence="2 3">
    <name type="scientific">Streptomyces eurocidicus</name>
    <name type="common">Streptoverticillium eurocidicus</name>
    <dbReference type="NCBI Taxonomy" id="66423"/>
    <lineage>
        <taxon>Bacteria</taxon>
        <taxon>Bacillati</taxon>
        <taxon>Actinomycetota</taxon>
        <taxon>Actinomycetes</taxon>
        <taxon>Kitasatosporales</taxon>
        <taxon>Streptomycetaceae</taxon>
        <taxon>Streptomyces</taxon>
    </lineage>
</organism>
<proteinExistence type="predicted"/>
<evidence type="ECO:0000313" key="2">
    <source>
        <dbReference type="EMBL" id="PNE30619.1"/>
    </source>
</evidence>
<protein>
    <recommendedName>
        <fullName evidence="4">HicB-like antitoxin of toxin-antitoxin system domain-containing protein</fullName>
    </recommendedName>
</protein>
<evidence type="ECO:0000256" key="1">
    <source>
        <dbReference type="SAM" id="MobiDB-lite"/>
    </source>
</evidence>
<feature type="region of interest" description="Disordered" evidence="1">
    <location>
        <begin position="61"/>
        <end position="81"/>
    </location>
</feature>
<dbReference type="SUPFAM" id="SSF143100">
    <property type="entry name" value="TTHA1013/TTHA0281-like"/>
    <property type="match status" value="1"/>
</dbReference>
<dbReference type="EMBL" id="LGUI01000011">
    <property type="protein sequence ID" value="PNE30619.1"/>
    <property type="molecule type" value="Genomic_DNA"/>
</dbReference>
<dbReference type="AlphaFoldDB" id="A0A2N8NPB1"/>
<comment type="caution">
    <text evidence="2">The sequence shown here is derived from an EMBL/GenBank/DDBJ whole genome shotgun (WGS) entry which is preliminary data.</text>
</comment>
<dbReference type="InterPro" id="IPR035069">
    <property type="entry name" value="TTHA1013/TTHA0281-like"/>
</dbReference>
<name>A0A2N8NPB1_STREU</name>
<gene>
    <name evidence="2" type="ORF">AF335_27820</name>
</gene>
<dbReference type="Gene3D" id="3.30.160.250">
    <property type="match status" value="1"/>
</dbReference>
<evidence type="ECO:0000313" key="3">
    <source>
        <dbReference type="Proteomes" id="UP000235945"/>
    </source>
</evidence>
<keyword evidence="3" id="KW-1185">Reference proteome</keyword>
<reference evidence="3" key="1">
    <citation type="submission" date="2015-07" db="EMBL/GenBank/DDBJ databases">
        <authorList>
            <person name="Graham D.E."/>
            <person name="Giannone R.J."/>
            <person name="Gulvik C.A."/>
            <person name="Hettich R.L."/>
            <person name="Klingeman D.M."/>
            <person name="Mahan K.M."/>
            <person name="Parry R.J."/>
            <person name="Spain J.C."/>
        </authorList>
    </citation>
    <scope>NUCLEOTIDE SEQUENCE [LARGE SCALE GENOMIC DNA]</scope>
    <source>
        <strain evidence="3">ATCC 27428</strain>
    </source>
</reference>
<accession>A0A2N8NPB1</accession>
<dbReference type="Proteomes" id="UP000235945">
    <property type="component" value="Unassembled WGS sequence"/>
</dbReference>